<dbReference type="EMBL" id="KZ155785">
    <property type="protein sequence ID" value="OUS46014.1"/>
    <property type="molecule type" value="Genomic_DNA"/>
</dbReference>
<name>A0A1Y5ICR2_OSTTA</name>
<evidence type="ECO:0000313" key="1">
    <source>
        <dbReference type="EMBL" id="OUS46014.1"/>
    </source>
</evidence>
<dbReference type="OMA" id="CERESNG"/>
<proteinExistence type="predicted"/>
<dbReference type="Proteomes" id="UP000195557">
    <property type="component" value="Unassembled WGS sequence"/>
</dbReference>
<dbReference type="OrthoDB" id="10445072at2759"/>
<dbReference type="KEGG" id="ota:OT_ostta14g02170"/>
<sequence length="164" mass="17550">MRMIRDAHTGVDRDPTYAEAVTYARALPNGATSDDFTGLHKCRGGDACSGCFRPLCAVCPICAYNCPCGAGCTDVIWCLWGIPIPLFSCVTACACREGDESGAFIARDKQQMKSCALVPLDPNSGRYAVYFAEGCEGCDRVFREDARPACVAEPLFGASNAIQI</sequence>
<gene>
    <name evidence="1" type="ORF">BE221DRAFT_96652</name>
</gene>
<dbReference type="AlphaFoldDB" id="A0A1Y5ICR2"/>
<protein>
    <submittedName>
        <fullName evidence="1">Uncharacterized protein</fullName>
    </submittedName>
</protein>
<dbReference type="RefSeq" id="XP_003083045.2">
    <property type="nucleotide sequence ID" value="XM_003082997.2"/>
</dbReference>
<accession>A0A1Y5ICR2</accession>
<reference evidence="1" key="1">
    <citation type="submission" date="2017-04" db="EMBL/GenBank/DDBJ databases">
        <title>Population genomics of picophytoplankton unveils novel chromosome hypervariability.</title>
        <authorList>
            <consortium name="DOE Joint Genome Institute"/>
            <person name="Blanc-Mathieu R."/>
            <person name="Krasovec M."/>
            <person name="Hebrard M."/>
            <person name="Yau S."/>
            <person name="Desgranges E."/>
            <person name="Martin J."/>
            <person name="Schackwitz W."/>
            <person name="Kuo A."/>
            <person name="Salin G."/>
            <person name="Donnadieu C."/>
            <person name="Desdevises Y."/>
            <person name="Sanchez-Ferandin S."/>
            <person name="Moreau H."/>
            <person name="Rivals E."/>
            <person name="Grigoriev I.V."/>
            <person name="Grimsley N."/>
            <person name="Eyre-Walker A."/>
            <person name="Piganeau G."/>
        </authorList>
    </citation>
    <scope>NUCLEOTIDE SEQUENCE [LARGE SCALE GENOMIC DNA]</scope>
    <source>
        <strain evidence="1">RCC 1115</strain>
    </source>
</reference>
<organism evidence="1">
    <name type="scientific">Ostreococcus tauri</name>
    <name type="common">Marine green alga</name>
    <dbReference type="NCBI Taxonomy" id="70448"/>
    <lineage>
        <taxon>Eukaryota</taxon>
        <taxon>Viridiplantae</taxon>
        <taxon>Chlorophyta</taxon>
        <taxon>Mamiellophyceae</taxon>
        <taxon>Mamiellales</taxon>
        <taxon>Bathycoccaceae</taxon>
        <taxon>Ostreococcus</taxon>
    </lineage>
</organism>